<keyword evidence="6 7" id="KW-0472">Membrane</keyword>
<evidence type="ECO:0000256" key="5">
    <source>
        <dbReference type="ARBA" id="ARBA00022989"/>
    </source>
</evidence>
<comment type="similarity">
    <text evidence="2">Belongs to the CPA3 antiporters (TC 2.A.63) subunit E family.</text>
</comment>
<dbReference type="RefSeq" id="WP_135943113.1">
    <property type="nucleotide sequence ID" value="NZ_BMEI01000001.1"/>
</dbReference>
<organism evidence="8 9">
    <name type="scientific">Marinicauda pacifica</name>
    <dbReference type="NCBI Taxonomy" id="1133559"/>
    <lineage>
        <taxon>Bacteria</taxon>
        <taxon>Pseudomonadati</taxon>
        <taxon>Pseudomonadota</taxon>
        <taxon>Alphaproteobacteria</taxon>
        <taxon>Maricaulales</taxon>
        <taxon>Maricaulaceae</taxon>
        <taxon>Marinicauda</taxon>
    </lineage>
</organism>
<dbReference type="GO" id="GO:0008324">
    <property type="term" value="F:monoatomic cation transmembrane transporter activity"/>
    <property type="evidence" value="ECO:0007669"/>
    <property type="project" value="InterPro"/>
</dbReference>
<dbReference type="InterPro" id="IPR002758">
    <property type="entry name" value="Cation_antiport_E"/>
</dbReference>
<sequence>MAGRVIYLAVLTVALAAMWAVLSDKLYNTLILGFGIFGILFALGMSLRMGLVDGEGVPFTRIIPFVRYWGWLGGEIVKANIAVVKATMKPDLDIQPVLTRVPVTAKSDLARTTFANSITLTPGTVTVEVEERGFLVHALTREFSDMEGFREMEARSVDAAEGRSS</sequence>
<evidence type="ECO:0000256" key="1">
    <source>
        <dbReference type="ARBA" id="ARBA00004651"/>
    </source>
</evidence>
<dbReference type="PANTHER" id="PTHR34584:SF1">
    <property type="entry name" value="NA(+)_H(+) ANTIPORTER SUBUNIT E1"/>
    <property type="match status" value="1"/>
</dbReference>
<keyword evidence="9" id="KW-1185">Reference proteome</keyword>
<dbReference type="Pfam" id="PF01899">
    <property type="entry name" value="MNHE"/>
    <property type="match status" value="1"/>
</dbReference>
<dbReference type="OrthoDB" id="9807187at2"/>
<dbReference type="PANTHER" id="PTHR34584">
    <property type="entry name" value="NA(+)/H(+) ANTIPORTER SUBUNIT E1"/>
    <property type="match status" value="1"/>
</dbReference>
<dbReference type="EMBL" id="SRXV01000001">
    <property type="protein sequence ID" value="TGY93918.1"/>
    <property type="molecule type" value="Genomic_DNA"/>
</dbReference>
<comment type="subcellular location">
    <subcellularLocation>
        <location evidence="1">Cell membrane</location>
        <topology evidence="1">Multi-pass membrane protein</topology>
    </subcellularLocation>
</comment>
<protein>
    <submittedName>
        <fullName evidence="8">Cation:proton antiporter</fullName>
    </submittedName>
</protein>
<dbReference type="GO" id="GO:0005886">
    <property type="term" value="C:plasma membrane"/>
    <property type="evidence" value="ECO:0007669"/>
    <property type="project" value="UniProtKB-SubCell"/>
</dbReference>
<name>A0A4S2HDS8_9PROT</name>
<dbReference type="AlphaFoldDB" id="A0A4S2HDS8"/>
<feature type="transmembrane region" description="Helical" evidence="7">
    <location>
        <begin position="5"/>
        <end position="22"/>
    </location>
</feature>
<evidence type="ECO:0000313" key="9">
    <source>
        <dbReference type="Proteomes" id="UP000305451"/>
    </source>
</evidence>
<evidence type="ECO:0000256" key="3">
    <source>
        <dbReference type="ARBA" id="ARBA00022475"/>
    </source>
</evidence>
<dbReference type="Proteomes" id="UP000305451">
    <property type="component" value="Unassembled WGS sequence"/>
</dbReference>
<reference evidence="8 9" key="1">
    <citation type="journal article" date="2013" name="Int. J. Syst. Evol. Microbiol.">
        <title>Marinicauda pacifica gen. nov., sp. nov., a prosthecate alphaproteobacterium of the family Hyphomonadaceae isolated from deep seawater.</title>
        <authorList>
            <person name="Zhang X.Y."/>
            <person name="Li G.W."/>
            <person name="Wang C.S."/>
            <person name="Zhang Y.J."/>
            <person name="Xu X.W."/>
            <person name="Li H."/>
            <person name="Liu A."/>
            <person name="Liu C."/>
            <person name="Xie B.B."/>
            <person name="Qin Q.L."/>
            <person name="Xu Z."/>
            <person name="Chen X.L."/>
            <person name="Zhou B.C."/>
            <person name="Zhang Y.Z."/>
        </authorList>
    </citation>
    <scope>NUCLEOTIDE SEQUENCE [LARGE SCALE GENOMIC DNA]</scope>
    <source>
        <strain evidence="8 9">P-1 km-3</strain>
    </source>
</reference>
<comment type="caution">
    <text evidence="8">The sequence shown here is derived from an EMBL/GenBank/DDBJ whole genome shotgun (WGS) entry which is preliminary data.</text>
</comment>
<accession>A0A4S2HDS8</accession>
<gene>
    <name evidence="8" type="ORF">E5162_01105</name>
</gene>
<evidence type="ECO:0000256" key="4">
    <source>
        <dbReference type="ARBA" id="ARBA00022692"/>
    </source>
</evidence>
<evidence type="ECO:0000256" key="2">
    <source>
        <dbReference type="ARBA" id="ARBA00006228"/>
    </source>
</evidence>
<proteinExistence type="inferred from homology"/>
<keyword evidence="4 7" id="KW-0812">Transmembrane</keyword>
<evidence type="ECO:0000256" key="7">
    <source>
        <dbReference type="SAM" id="Phobius"/>
    </source>
</evidence>
<keyword evidence="5 7" id="KW-1133">Transmembrane helix</keyword>
<evidence type="ECO:0000256" key="6">
    <source>
        <dbReference type="ARBA" id="ARBA00023136"/>
    </source>
</evidence>
<keyword evidence="3" id="KW-1003">Cell membrane</keyword>
<evidence type="ECO:0000313" key="8">
    <source>
        <dbReference type="EMBL" id="TGY93918.1"/>
    </source>
</evidence>
<feature type="transmembrane region" description="Helical" evidence="7">
    <location>
        <begin position="28"/>
        <end position="47"/>
    </location>
</feature>